<protein>
    <submittedName>
        <fullName evidence="2">Uncharacterized protein</fullName>
    </submittedName>
</protein>
<evidence type="ECO:0000256" key="1">
    <source>
        <dbReference type="SAM" id="MobiDB-lite"/>
    </source>
</evidence>
<organism evidence="2 3">
    <name type="scientific">Trichonephila clavata</name>
    <name type="common">Joro spider</name>
    <name type="synonym">Nephila clavata</name>
    <dbReference type="NCBI Taxonomy" id="2740835"/>
    <lineage>
        <taxon>Eukaryota</taxon>
        <taxon>Metazoa</taxon>
        <taxon>Ecdysozoa</taxon>
        <taxon>Arthropoda</taxon>
        <taxon>Chelicerata</taxon>
        <taxon>Arachnida</taxon>
        <taxon>Araneae</taxon>
        <taxon>Araneomorphae</taxon>
        <taxon>Entelegynae</taxon>
        <taxon>Araneoidea</taxon>
        <taxon>Nephilidae</taxon>
        <taxon>Trichonephila</taxon>
    </lineage>
</organism>
<dbReference type="Proteomes" id="UP000887116">
    <property type="component" value="Unassembled WGS sequence"/>
</dbReference>
<dbReference type="AlphaFoldDB" id="A0A8X6GSU3"/>
<feature type="compositionally biased region" description="Basic and acidic residues" evidence="1">
    <location>
        <begin position="1"/>
        <end position="34"/>
    </location>
</feature>
<proteinExistence type="predicted"/>
<keyword evidence="3" id="KW-1185">Reference proteome</keyword>
<evidence type="ECO:0000313" key="2">
    <source>
        <dbReference type="EMBL" id="GFQ88948.1"/>
    </source>
</evidence>
<feature type="region of interest" description="Disordered" evidence="1">
    <location>
        <begin position="1"/>
        <end position="50"/>
    </location>
</feature>
<comment type="caution">
    <text evidence="2">The sequence shown here is derived from an EMBL/GenBank/DDBJ whole genome shotgun (WGS) entry which is preliminary data.</text>
</comment>
<dbReference type="EMBL" id="BMAO01013448">
    <property type="protein sequence ID" value="GFQ88948.1"/>
    <property type="molecule type" value="Genomic_DNA"/>
</dbReference>
<gene>
    <name evidence="2" type="ORF">TNCT_599971</name>
</gene>
<evidence type="ECO:0000313" key="3">
    <source>
        <dbReference type="Proteomes" id="UP000887116"/>
    </source>
</evidence>
<name>A0A8X6GSU3_TRICU</name>
<dbReference type="OrthoDB" id="6465369at2759"/>
<accession>A0A8X6GSU3</accession>
<reference evidence="2" key="1">
    <citation type="submission" date="2020-07" db="EMBL/GenBank/DDBJ databases">
        <title>Multicomponent nature underlies the extraordinary mechanical properties of spider dragline silk.</title>
        <authorList>
            <person name="Kono N."/>
            <person name="Nakamura H."/>
            <person name="Mori M."/>
            <person name="Yoshida Y."/>
            <person name="Ohtoshi R."/>
            <person name="Malay A.D."/>
            <person name="Moran D.A.P."/>
            <person name="Tomita M."/>
            <person name="Numata K."/>
            <person name="Arakawa K."/>
        </authorList>
    </citation>
    <scope>NUCLEOTIDE SEQUENCE</scope>
</reference>
<sequence length="71" mass="7622">MEGDKKAEEKKDEGDCKKGGECEKVSKGSEKEGTPEIEPAAAVEGERKDSTTESLIAVESKMCVEVVLVFS</sequence>